<gene>
    <name evidence="2" type="ORF">S7711_02466</name>
</gene>
<feature type="compositionally biased region" description="Low complexity" evidence="1">
    <location>
        <begin position="21"/>
        <end position="32"/>
    </location>
</feature>
<dbReference type="EMBL" id="KL648614">
    <property type="protein sequence ID" value="KEY67551.1"/>
    <property type="molecule type" value="Genomic_DNA"/>
</dbReference>
<feature type="compositionally biased region" description="Polar residues" evidence="1">
    <location>
        <begin position="425"/>
        <end position="444"/>
    </location>
</feature>
<feature type="region of interest" description="Disordered" evidence="1">
    <location>
        <begin position="338"/>
        <end position="448"/>
    </location>
</feature>
<feature type="region of interest" description="Disordered" evidence="1">
    <location>
        <begin position="639"/>
        <end position="658"/>
    </location>
</feature>
<evidence type="ECO:0000313" key="2">
    <source>
        <dbReference type="EMBL" id="KEY67551.1"/>
    </source>
</evidence>
<feature type="region of interest" description="Disordered" evidence="1">
    <location>
        <begin position="471"/>
        <end position="599"/>
    </location>
</feature>
<evidence type="ECO:0000256" key="1">
    <source>
        <dbReference type="SAM" id="MobiDB-lite"/>
    </source>
</evidence>
<protein>
    <submittedName>
        <fullName evidence="2">Uncharacterized protein</fullName>
    </submittedName>
</protein>
<dbReference type="OrthoDB" id="273010at2759"/>
<evidence type="ECO:0000313" key="3">
    <source>
        <dbReference type="Proteomes" id="UP000028045"/>
    </source>
</evidence>
<sequence length="791" mass="86176">MATLASIQENRDSLPSVGSKTPPRSRTTTTPFERTRPRSRIAVVARGRPQIRIATRRSSKPRHRSTPSTTSNPEPLQKDALRHPVGGSEKSKADIDGESGPASNHESDVEPPATSDDAPSSIAKELESFPLPPTTKHPPQAARDATLVSTTIEDADGSQPKEAIVESAEDTLPKKRADECIPASPSGTRELETMSVLQAGDAAIDSPQPPQDGSIDSALVEAISRNIALQLRLASQSELSLPQDELRPGLSESYQQLPSETCSQRRALDRFTRELEKYAQHTGANGKVLDFTPTDTMSAATLRTISALMPFRPEFAAAGLAVTSRDQAQRLPPYYAQRSRGPGMMGDSSPHVPREPFSSSQMDGHGRRYTNPRGDLIASHPPTDGMNDCDYGVPRQILRARHPRAGAPRANRRSRCLPCFPADTDPSTDGGSSQRGPRTRNQGSMAAVTSRMLSQQAPDALGNVALMRSGDITDPLIPSGRPGLYNPARRQTAPDRLRGAYPKDARSATGRRRPSQVLPPFSVPPDIGRGALLPRSSYSGTGFRNRPRFSEPQIPSDSSPRLRRVNDRAHPTAQANRKPVHDPTTQGPAEAKNDATGHPKAGSILLQNIISDSRPPVNCGLGEHGKNLRERTLLQEEVPVPAKPSRPASPISSRLGNQTQATASTQKLMNGRPDVPKRTSSIMGSLRSTHLPRRDRYAARQVSDRDVLRGLNVVASAACDEVVDDYVRHKTGLQIRQFLADLVVLEALCDVNPDEGEDGEQRARRRRTDLKNLKQHVRRTREFQKLPIPVN</sequence>
<feature type="compositionally biased region" description="Basic residues" evidence="1">
    <location>
        <begin position="398"/>
        <end position="415"/>
    </location>
</feature>
<reference evidence="2 3" key="1">
    <citation type="journal article" date="2014" name="BMC Genomics">
        <title>Comparative genome sequencing reveals chemotype-specific gene clusters in the toxigenic black mold Stachybotrys.</title>
        <authorList>
            <person name="Semeiks J."/>
            <person name="Borek D."/>
            <person name="Otwinowski Z."/>
            <person name="Grishin N.V."/>
        </authorList>
    </citation>
    <scope>NUCLEOTIDE SEQUENCE [LARGE SCALE GENOMIC DNA]</scope>
    <source>
        <strain evidence="3">CBS 109288 / IBT 7711</strain>
    </source>
</reference>
<feature type="compositionally biased region" description="Basic and acidic residues" evidence="1">
    <location>
        <begin position="492"/>
        <end position="506"/>
    </location>
</feature>
<name>A0A084AQH2_STACB</name>
<keyword evidence="3" id="KW-1185">Reference proteome</keyword>
<dbReference type="Proteomes" id="UP000028045">
    <property type="component" value="Unassembled WGS sequence"/>
</dbReference>
<accession>A0A084AQH2</accession>
<feature type="region of interest" description="Disordered" evidence="1">
    <location>
        <begin position="1"/>
        <end position="189"/>
    </location>
</feature>
<dbReference type="AlphaFoldDB" id="A0A084AQH2"/>
<feature type="compositionally biased region" description="Basic residues" evidence="1">
    <location>
        <begin position="54"/>
        <end position="65"/>
    </location>
</feature>
<organism evidence="2 3">
    <name type="scientific">Stachybotrys chartarum (strain CBS 109288 / IBT 7711)</name>
    <name type="common">Toxic black mold</name>
    <name type="synonym">Stilbospora chartarum</name>
    <dbReference type="NCBI Taxonomy" id="1280523"/>
    <lineage>
        <taxon>Eukaryota</taxon>
        <taxon>Fungi</taxon>
        <taxon>Dikarya</taxon>
        <taxon>Ascomycota</taxon>
        <taxon>Pezizomycotina</taxon>
        <taxon>Sordariomycetes</taxon>
        <taxon>Hypocreomycetidae</taxon>
        <taxon>Hypocreales</taxon>
        <taxon>Stachybotryaceae</taxon>
        <taxon>Stachybotrys</taxon>
    </lineage>
</organism>
<proteinExistence type="predicted"/>
<dbReference type="HOGENOM" id="CLU_013091_0_0_1"/>